<comment type="similarity">
    <text evidence="7">Belongs to the binding-protein-dependent transport system permease family.</text>
</comment>
<dbReference type="Gene3D" id="1.10.3720.10">
    <property type="entry name" value="MetI-like"/>
    <property type="match status" value="1"/>
</dbReference>
<reference evidence="9" key="1">
    <citation type="journal article" date="2021" name="PeerJ">
        <title>Extensive microbial diversity within the chicken gut microbiome revealed by metagenomics and culture.</title>
        <authorList>
            <person name="Gilroy R."/>
            <person name="Ravi A."/>
            <person name="Getino M."/>
            <person name="Pursley I."/>
            <person name="Horton D.L."/>
            <person name="Alikhan N.F."/>
            <person name="Baker D."/>
            <person name="Gharbi K."/>
            <person name="Hall N."/>
            <person name="Watson M."/>
            <person name="Adriaenssens E.M."/>
            <person name="Foster-Nyarko E."/>
            <person name="Jarju S."/>
            <person name="Secka A."/>
            <person name="Antonio M."/>
            <person name="Oren A."/>
            <person name="Chaudhuri R.R."/>
            <person name="La Ragione R."/>
            <person name="Hildebrand F."/>
            <person name="Pallen M.J."/>
        </authorList>
    </citation>
    <scope>NUCLEOTIDE SEQUENCE</scope>
    <source>
        <strain evidence="9">ChiGjej4B4-7305</strain>
    </source>
</reference>
<dbReference type="Proteomes" id="UP000824037">
    <property type="component" value="Unassembled WGS sequence"/>
</dbReference>
<feature type="domain" description="ABC transmembrane type-1" evidence="8">
    <location>
        <begin position="58"/>
        <end position="272"/>
    </location>
</feature>
<protein>
    <submittedName>
        <fullName evidence="9">ABC transporter permease subunit</fullName>
    </submittedName>
</protein>
<reference evidence="9" key="2">
    <citation type="submission" date="2021-04" db="EMBL/GenBank/DDBJ databases">
        <authorList>
            <person name="Gilroy R."/>
        </authorList>
    </citation>
    <scope>NUCLEOTIDE SEQUENCE</scope>
    <source>
        <strain evidence="9">ChiGjej4B4-7305</strain>
    </source>
</reference>
<dbReference type="PANTHER" id="PTHR43227">
    <property type="entry name" value="BLL4140 PROTEIN"/>
    <property type="match status" value="1"/>
</dbReference>
<evidence type="ECO:0000256" key="6">
    <source>
        <dbReference type="ARBA" id="ARBA00023136"/>
    </source>
</evidence>
<dbReference type="GO" id="GO:0055085">
    <property type="term" value="P:transmembrane transport"/>
    <property type="evidence" value="ECO:0007669"/>
    <property type="project" value="InterPro"/>
</dbReference>
<evidence type="ECO:0000256" key="5">
    <source>
        <dbReference type="ARBA" id="ARBA00022989"/>
    </source>
</evidence>
<comment type="caution">
    <text evidence="9">The sequence shown here is derived from an EMBL/GenBank/DDBJ whole genome shotgun (WGS) entry which is preliminary data.</text>
</comment>
<dbReference type="PANTHER" id="PTHR43227:SF11">
    <property type="entry name" value="BLL4140 PROTEIN"/>
    <property type="match status" value="1"/>
</dbReference>
<comment type="subcellular location">
    <subcellularLocation>
        <location evidence="1 7">Cell membrane</location>
        <topology evidence="1 7">Multi-pass membrane protein</topology>
    </subcellularLocation>
</comment>
<feature type="transmembrane region" description="Helical" evidence="7">
    <location>
        <begin position="62"/>
        <end position="86"/>
    </location>
</feature>
<evidence type="ECO:0000313" key="9">
    <source>
        <dbReference type="EMBL" id="HIZ38287.1"/>
    </source>
</evidence>
<evidence type="ECO:0000256" key="4">
    <source>
        <dbReference type="ARBA" id="ARBA00022692"/>
    </source>
</evidence>
<gene>
    <name evidence="9" type="ORF">H9815_21120</name>
</gene>
<dbReference type="GO" id="GO:0005886">
    <property type="term" value="C:plasma membrane"/>
    <property type="evidence" value="ECO:0007669"/>
    <property type="project" value="UniProtKB-SubCell"/>
</dbReference>
<dbReference type="InterPro" id="IPR000515">
    <property type="entry name" value="MetI-like"/>
</dbReference>
<evidence type="ECO:0000256" key="1">
    <source>
        <dbReference type="ARBA" id="ARBA00004651"/>
    </source>
</evidence>
<dbReference type="AlphaFoldDB" id="A0A9D2J6V6"/>
<dbReference type="CDD" id="cd06261">
    <property type="entry name" value="TM_PBP2"/>
    <property type="match status" value="1"/>
</dbReference>
<evidence type="ECO:0000313" key="10">
    <source>
        <dbReference type="Proteomes" id="UP000824037"/>
    </source>
</evidence>
<proteinExistence type="inferred from homology"/>
<keyword evidence="5 7" id="KW-1133">Transmembrane helix</keyword>
<dbReference type="Pfam" id="PF00528">
    <property type="entry name" value="BPD_transp_1"/>
    <property type="match status" value="1"/>
</dbReference>
<sequence>MALPGVALLVAFQYVPLAGNIIAFKDYLPFIGIAESDWVGLENFELITGGDPRFVNALGNTLVITLVQVVLVFPIPICLALAMNSLVSERIKRVVQSVLYLPHFLSWVIVVAVFQQFLGGAGMINNFLRSQGWDTFSIIGNPDAFIPLITAQVVWKDSGWATILFLAVLSQVSTELYEAASVDGAGRWRQMWHVTLPALRPIVILLLILKLGDALSVGFEQIILQQQAVGLQASEVLDTYVYNNGIVDQNWSEAAAVGLVKGVVGVVLVWGANKVAHIFGEDGLYRT</sequence>
<keyword evidence="6 7" id="KW-0472">Membrane</keyword>
<dbReference type="InterPro" id="IPR035906">
    <property type="entry name" value="MetI-like_sf"/>
</dbReference>
<dbReference type="PROSITE" id="PS50928">
    <property type="entry name" value="ABC_TM1"/>
    <property type="match status" value="1"/>
</dbReference>
<evidence type="ECO:0000256" key="2">
    <source>
        <dbReference type="ARBA" id="ARBA00022448"/>
    </source>
</evidence>
<feature type="transmembrane region" description="Helical" evidence="7">
    <location>
        <begin position="98"/>
        <end position="118"/>
    </location>
</feature>
<accession>A0A9D2J6V6</accession>
<dbReference type="SUPFAM" id="SSF161098">
    <property type="entry name" value="MetI-like"/>
    <property type="match status" value="1"/>
</dbReference>
<evidence type="ECO:0000259" key="8">
    <source>
        <dbReference type="PROSITE" id="PS50928"/>
    </source>
</evidence>
<evidence type="ECO:0000256" key="3">
    <source>
        <dbReference type="ARBA" id="ARBA00022475"/>
    </source>
</evidence>
<evidence type="ECO:0000256" key="7">
    <source>
        <dbReference type="RuleBase" id="RU363032"/>
    </source>
</evidence>
<keyword evidence="2 7" id="KW-0813">Transport</keyword>
<name>A0A9D2J6V6_9MICO</name>
<keyword evidence="4 7" id="KW-0812">Transmembrane</keyword>
<dbReference type="InterPro" id="IPR050809">
    <property type="entry name" value="UgpAE/MalFG_permease"/>
</dbReference>
<dbReference type="EMBL" id="DXBY01000356">
    <property type="protein sequence ID" value="HIZ38287.1"/>
    <property type="molecule type" value="Genomic_DNA"/>
</dbReference>
<organism evidence="9 10">
    <name type="scientific">Candidatus Ruania gallistercoris</name>
    <dbReference type="NCBI Taxonomy" id="2838746"/>
    <lineage>
        <taxon>Bacteria</taxon>
        <taxon>Bacillati</taxon>
        <taxon>Actinomycetota</taxon>
        <taxon>Actinomycetes</taxon>
        <taxon>Micrococcales</taxon>
        <taxon>Ruaniaceae</taxon>
        <taxon>Ruania</taxon>
    </lineage>
</organism>
<keyword evidence="3" id="KW-1003">Cell membrane</keyword>